<evidence type="ECO:0000313" key="2">
    <source>
        <dbReference type="Proteomes" id="UP001142055"/>
    </source>
</evidence>
<dbReference type="EMBL" id="JAPWDV010000001">
    <property type="protein sequence ID" value="KAJ6225877.1"/>
    <property type="molecule type" value="Genomic_DNA"/>
</dbReference>
<comment type="caution">
    <text evidence="1">The sequence shown here is derived from an EMBL/GenBank/DDBJ whole genome shotgun (WGS) entry which is preliminary data.</text>
</comment>
<dbReference type="Proteomes" id="UP001142055">
    <property type="component" value="Chromosome 1"/>
</dbReference>
<sequence length="84" mass="9700">MVSANGSIDLMERLKVPPRFGKRTVQQEFETNTNENEFLASGNQESKNVQMELESLSFDCLILNTCRMLRQQVNPNKCRLLMFS</sequence>
<dbReference type="AlphaFoldDB" id="A0A9Q0MHT3"/>
<gene>
    <name evidence="1" type="ORF">RDWZM_004422</name>
</gene>
<name>A0A9Q0MHT3_BLOTA</name>
<keyword evidence="2" id="KW-1185">Reference proteome</keyword>
<evidence type="ECO:0000313" key="1">
    <source>
        <dbReference type="EMBL" id="KAJ6225877.1"/>
    </source>
</evidence>
<accession>A0A9Q0MHT3</accession>
<reference evidence="1" key="1">
    <citation type="submission" date="2022-12" db="EMBL/GenBank/DDBJ databases">
        <title>Genome assemblies of Blomia tropicalis.</title>
        <authorList>
            <person name="Cui Y."/>
        </authorList>
    </citation>
    <scope>NUCLEOTIDE SEQUENCE</scope>
    <source>
        <tissue evidence="1">Adult mites</tissue>
    </source>
</reference>
<proteinExistence type="predicted"/>
<protein>
    <submittedName>
        <fullName evidence="1">Uncharacterized protein</fullName>
    </submittedName>
</protein>
<organism evidence="1 2">
    <name type="scientific">Blomia tropicalis</name>
    <name type="common">Mite</name>
    <dbReference type="NCBI Taxonomy" id="40697"/>
    <lineage>
        <taxon>Eukaryota</taxon>
        <taxon>Metazoa</taxon>
        <taxon>Ecdysozoa</taxon>
        <taxon>Arthropoda</taxon>
        <taxon>Chelicerata</taxon>
        <taxon>Arachnida</taxon>
        <taxon>Acari</taxon>
        <taxon>Acariformes</taxon>
        <taxon>Sarcoptiformes</taxon>
        <taxon>Astigmata</taxon>
        <taxon>Glycyphagoidea</taxon>
        <taxon>Echimyopodidae</taxon>
        <taxon>Blomia</taxon>
    </lineage>
</organism>